<evidence type="ECO:0008006" key="3">
    <source>
        <dbReference type="Google" id="ProtNLM"/>
    </source>
</evidence>
<feature type="non-terminal residue" evidence="2">
    <location>
        <position position="53"/>
    </location>
</feature>
<evidence type="ECO:0000313" key="2">
    <source>
        <dbReference type="EMBL" id="SVD28614.1"/>
    </source>
</evidence>
<dbReference type="EMBL" id="UINC01141084">
    <property type="protein sequence ID" value="SVD28614.1"/>
    <property type="molecule type" value="Genomic_DNA"/>
</dbReference>
<protein>
    <recommendedName>
        <fullName evidence="3">Ubiquitinol-cytochrome C reductase Fe-S subunit TAT signal domain-containing protein</fullName>
    </recommendedName>
</protein>
<dbReference type="InterPro" id="IPR006311">
    <property type="entry name" value="TAT_signal"/>
</dbReference>
<reference evidence="2" key="1">
    <citation type="submission" date="2018-05" db="EMBL/GenBank/DDBJ databases">
        <authorList>
            <person name="Lanie J.A."/>
            <person name="Ng W.-L."/>
            <person name="Kazmierczak K.M."/>
            <person name="Andrzejewski T.M."/>
            <person name="Davidsen T.M."/>
            <person name="Wayne K.J."/>
            <person name="Tettelin H."/>
            <person name="Glass J.I."/>
            <person name="Rusch D."/>
            <person name="Podicherti R."/>
            <person name="Tsui H.-C.T."/>
            <person name="Winkler M.E."/>
        </authorList>
    </citation>
    <scope>NUCLEOTIDE SEQUENCE</scope>
</reference>
<gene>
    <name evidence="2" type="ORF">METZ01_LOCUS381468</name>
</gene>
<sequence length="53" mass="5334">MTDITRRNLGKLTVGIAATGAASTFTGASSRAQEAPNVTTSLARSAEIPASRG</sequence>
<dbReference type="PROSITE" id="PS51318">
    <property type="entry name" value="TAT"/>
    <property type="match status" value="1"/>
</dbReference>
<evidence type="ECO:0000256" key="1">
    <source>
        <dbReference type="SAM" id="MobiDB-lite"/>
    </source>
</evidence>
<proteinExistence type="predicted"/>
<organism evidence="2">
    <name type="scientific">marine metagenome</name>
    <dbReference type="NCBI Taxonomy" id="408172"/>
    <lineage>
        <taxon>unclassified sequences</taxon>
        <taxon>metagenomes</taxon>
        <taxon>ecological metagenomes</taxon>
    </lineage>
</organism>
<name>A0A382U2T5_9ZZZZ</name>
<dbReference type="AlphaFoldDB" id="A0A382U2T5"/>
<feature type="region of interest" description="Disordered" evidence="1">
    <location>
        <begin position="25"/>
        <end position="53"/>
    </location>
</feature>
<accession>A0A382U2T5</accession>